<reference evidence="7 8" key="1">
    <citation type="submission" date="2024-06" db="EMBL/GenBank/DDBJ databases">
        <title>Genomic Encyclopedia of Type Strains, Phase IV (KMG-IV): sequencing the most valuable type-strain genomes for metagenomic binning, comparative biology and taxonomic classification.</title>
        <authorList>
            <person name="Goeker M."/>
        </authorList>
    </citation>
    <scope>NUCLEOTIDE SEQUENCE [LARGE SCALE GENOMIC DNA]</scope>
    <source>
        <strain evidence="7 8">DSM 17809</strain>
    </source>
</reference>
<evidence type="ECO:0000256" key="1">
    <source>
        <dbReference type="ARBA" id="ARBA00004442"/>
    </source>
</evidence>
<dbReference type="PRINTS" id="PR01021">
    <property type="entry name" value="OMPADOMAIN"/>
</dbReference>
<evidence type="ECO:0000313" key="7">
    <source>
        <dbReference type="EMBL" id="MET3526588.1"/>
    </source>
</evidence>
<evidence type="ECO:0000256" key="2">
    <source>
        <dbReference type="ARBA" id="ARBA00023136"/>
    </source>
</evidence>
<evidence type="ECO:0000313" key="8">
    <source>
        <dbReference type="Proteomes" id="UP001549110"/>
    </source>
</evidence>
<dbReference type="Proteomes" id="UP001549110">
    <property type="component" value="Unassembled WGS sequence"/>
</dbReference>
<dbReference type="InterPro" id="IPR050330">
    <property type="entry name" value="Bact_OuterMem_StrucFunc"/>
</dbReference>
<name>A0ABV2EHS8_9CAUL</name>
<dbReference type="PROSITE" id="PS51123">
    <property type="entry name" value="OMPA_2"/>
    <property type="match status" value="1"/>
</dbReference>
<keyword evidence="3" id="KW-0998">Cell outer membrane</keyword>
<comment type="caution">
    <text evidence="7">The sequence shown here is derived from an EMBL/GenBank/DDBJ whole genome shotgun (WGS) entry which is preliminary data.</text>
</comment>
<evidence type="ECO:0000259" key="6">
    <source>
        <dbReference type="PROSITE" id="PS51123"/>
    </source>
</evidence>
<feature type="domain" description="OmpA-like" evidence="6">
    <location>
        <begin position="283"/>
        <end position="399"/>
    </location>
</feature>
<keyword evidence="5" id="KW-1133">Transmembrane helix</keyword>
<evidence type="ECO:0000256" key="3">
    <source>
        <dbReference type="ARBA" id="ARBA00023237"/>
    </source>
</evidence>
<keyword evidence="5" id="KW-0812">Transmembrane</keyword>
<dbReference type="InterPro" id="IPR036737">
    <property type="entry name" value="OmpA-like_sf"/>
</dbReference>
<dbReference type="InterPro" id="IPR006664">
    <property type="entry name" value="OMP_bac"/>
</dbReference>
<dbReference type="InterPro" id="IPR009282">
    <property type="entry name" value="DUF937"/>
</dbReference>
<dbReference type="CDD" id="cd07185">
    <property type="entry name" value="OmpA_C-like"/>
    <property type="match status" value="1"/>
</dbReference>
<dbReference type="Pfam" id="PF00691">
    <property type="entry name" value="OmpA"/>
    <property type="match status" value="1"/>
</dbReference>
<accession>A0ABV2EHS8</accession>
<dbReference type="PANTHER" id="PTHR30329">
    <property type="entry name" value="STATOR ELEMENT OF FLAGELLAR MOTOR COMPLEX"/>
    <property type="match status" value="1"/>
</dbReference>
<gene>
    <name evidence="7" type="ORF">ABID41_001683</name>
</gene>
<organism evidence="7 8">
    <name type="scientific">Phenylobacterium koreense</name>
    <dbReference type="NCBI Taxonomy" id="266125"/>
    <lineage>
        <taxon>Bacteria</taxon>
        <taxon>Pseudomonadati</taxon>
        <taxon>Pseudomonadota</taxon>
        <taxon>Alphaproteobacteria</taxon>
        <taxon>Caulobacterales</taxon>
        <taxon>Caulobacteraceae</taxon>
        <taxon>Phenylobacterium</taxon>
    </lineage>
</organism>
<keyword evidence="8" id="KW-1185">Reference proteome</keyword>
<dbReference type="EMBL" id="JBEPLU010000001">
    <property type="protein sequence ID" value="MET3526588.1"/>
    <property type="molecule type" value="Genomic_DNA"/>
</dbReference>
<evidence type="ECO:0000256" key="4">
    <source>
        <dbReference type="PROSITE-ProRule" id="PRU00473"/>
    </source>
</evidence>
<protein>
    <submittedName>
        <fullName evidence="7">Outer membrane protein OmpA-like peptidoglycan-associated protein</fullName>
    </submittedName>
</protein>
<dbReference type="RefSeq" id="WP_354297418.1">
    <property type="nucleotide sequence ID" value="NZ_JBEPLU010000001.1"/>
</dbReference>
<comment type="subcellular location">
    <subcellularLocation>
        <location evidence="1">Cell outer membrane</location>
    </subcellularLocation>
</comment>
<dbReference type="Gene3D" id="3.30.1330.60">
    <property type="entry name" value="OmpA-like domain"/>
    <property type="match status" value="1"/>
</dbReference>
<dbReference type="Pfam" id="PF06078">
    <property type="entry name" value="DUF937"/>
    <property type="match status" value="1"/>
</dbReference>
<dbReference type="PANTHER" id="PTHR30329:SF21">
    <property type="entry name" value="LIPOPROTEIN YIAD-RELATED"/>
    <property type="match status" value="1"/>
</dbReference>
<dbReference type="SUPFAM" id="SSF103088">
    <property type="entry name" value="OmpA-like"/>
    <property type="match status" value="1"/>
</dbReference>
<evidence type="ECO:0000256" key="5">
    <source>
        <dbReference type="SAM" id="Phobius"/>
    </source>
</evidence>
<feature type="transmembrane region" description="Helical" evidence="5">
    <location>
        <begin position="201"/>
        <end position="218"/>
    </location>
</feature>
<keyword evidence="2 4" id="KW-0472">Membrane</keyword>
<proteinExistence type="predicted"/>
<dbReference type="InterPro" id="IPR006665">
    <property type="entry name" value="OmpA-like"/>
</dbReference>
<sequence>MSNLVQTVLGAVGPELTARLASLFGESTGSVSKGLSAAAPALLAGALQQSSTSGGADRVLGLVSQAVTGGNPLDRLPALLGDEASRTSLLGQGRGLADGLLGGSAGPVIDSLANFAGLKGGAAAQLLSLAAPLVLGAIGKALGPSPTASGLQSLLADQRASILGALPPGLGSLFGLGGATQAARGAATATAAAGQSGFAKILPWLIAAAIVLALIFALRSCGQRTEAPVTPPAEPAVPAPAPVTPPPAATVAPQTLTLPGGATISVAPGSIGYGVATFLASNEPAPKTFVFDNLNYDTASNALTPESRPTVETLAAILKAYPNVQARVVGYTDNQGDPAANKTLSDARAATVKREMVALGIAADRIETAGMGEADPVADNATEEGRAKNRRTELVIVRK</sequence>